<sequence length="199" mass="21863">MVVFQFKQLSLDVLAHQWSHQVKEVEQALLSSTPEPRLSASLPVQVSIATPGIRVTFDAATSNCGFGTVGFVFFDSIGGVIGAGARRYEAISDPYVLEDLGSRDCILDCCRRGLRSISFCGDAKLIIDKCVARDAADNKIGALLQEIFLLLDGMDVVDIQFIGRIRNRAAHCVARHALLLSPQLFARFDFCSWLRSRGI</sequence>
<evidence type="ECO:0000313" key="2">
    <source>
        <dbReference type="EMBL" id="CAL1358690.1"/>
    </source>
</evidence>
<evidence type="ECO:0000259" key="1">
    <source>
        <dbReference type="Pfam" id="PF13456"/>
    </source>
</evidence>
<dbReference type="GO" id="GO:0004523">
    <property type="term" value="F:RNA-DNA hybrid ribonuclease activity"/>
    <property type="evidence" value="ECO:0007669"/>
    <property type="project" value="InterPro"/>
</dbReference>
<dbReference type="PANTHER" id="PTHR47074">
    <property type="entry name" value="BNAC02G40300D PROTEIN"/>
    <property type="match status" value="1"/>
</dbReference>
<protein>
    <recommendedName>
        <fullName evidence="1">RNase H type-1 domain-containing protein</fullName>
    </recommendedName>
</protein>
<dbReference type="PANTHER" id="PTHR47074:SF48">
    <property type="entry name" value="POLYNUCLEOTIDYL TRANSFERASE, RIBONUCLEASE H-LIKE SUPERFAMILY PROTEIN"/>
    <property type="match status" value="1"/>
</dbReference>
<proteinExistence type="predicted"/>
<dbReference type="InterPro" id="IPR002156">
    <property type="entry name" value="RNaseH_domain"/>
</dbReference>
<dbReference type="EMBL" id="OZ034814">
    <property type="protein sequence ID" value="CAL1358690.1"/>
    <property type="molecule type" value="Genomic_DNA"/>
</dbReference>
<feature type="domain" description="RNase H type-1" evidence="1">
    <location>
        <begin position="58"/>
        <end position="177"/>
    </location>
</feature>
<evidence type="ECO:0000313" key="3">
    <source>
        <dbReference type="Proteomes" id="UP001497516"/>
    </source>
</evidence>
<dbReference type="AlphaFoldDB" id="A0AAV2CQ40"/>
<accession>A0AAV2CQ40</accession>
<dbReference type="Proteomes" id="UP001497516">
    <property type="component" value="Chromosome 10"/>
</dbReference>
<organism evidence="2 3">
    <name type="scientific">Linum trigynum</name>
    <dbReference type="NCBI Taxonomy" id="586398"/>
    <lineage>
        <taxon>Eukaryota</taxon>
        <taxon>Viridiplantae</taxon>
        <taxon>Streptophyta</taxon>
        <taxon>Embryophyta</taxon>
        <taxon>Tracheophyta</taxon>
        <taxon>Spermatophyta</taxon>
        <taxon>Magnoliopsida</taxon>
        <taxon>eudicotyledons</taxon>
        <taxon>Gunneridae</taxon>
        <taxon>Pentapetalae</taxon>
        <taxon>rosids</taxon>
        <taxon>fabids</taxon>
        <taxon>Malpighiales</taxon>
        <taxon>Linaceae</taxon>
        <taxon>Linum</taxon>
    </lineage>
</organism>
<dbReference type="Pfam" id="PF13456">
    <property type="entry name" value="RVT_3"/>
    <property type="match status" value="1"/>
</dbReference>
<reference evidence="2 3" key="1">
    <citation type="submission" date="2024-04" db="EMBL/GenBank/DDBJ databases">
        <authorList>
            <person name="Fracassetti M."/>
        </authorList>
    </citation>
    <scope>NUCLEOTIDE SEQUENCE [LARGE SCALE GENOMIC DNA]</scope>
</reference>
<dbReference type="InterPro" id="IPR052929">
    <property type="entry name" value="RNase_H-like_EbsB-rel"/>
</dbReference>
<dbReference type="GO" id="GO:0003676">
    <property type="term" value="F:nucleic acid binding"/>
    <property type="evidence" value="ECO:0007669"/>
    <property type="project" value="InterPro"/>
</dbReference>
<gene>
    <name evidence="2" type="ORF">LTRI10_LOCUS6226</name>
</gene>
<keyword evidence="3" id="KW-1185">Reference proteome</keyword>
<name>A0AAV2CQ40_9ROSI</name>